<feature type="binding site" evidence="9">
    <location>
        <position position="329"/>
    </location>
    <ligand>
        <name>Zn(2+)</name>
        <dbReference type="ChEBI" id="CHEBI:29105"/>
        <note>catalytic</note>
    </ligand>
</feature>
<dbReference type="GO" id="GO:0006508">
    <property type="term" value="P:proteolysis"/>
    <property type="evidence" value="ECO:0007669"/>
    <property type="project" value="UniProtKB-KW"/>
</dbReference>
<dbReference type="Gene3D" id="1.10.390.10">
    <property type="entry name" value="Neutral Protease Domain 2"/>
    <property type="match status" value="1"/>
</dbReference>
<dbReference type="GO" id="GO:0043171">
    <property type="term" value="P:peptide catabolic process"/>
    <property type="evidence" value="ECO:0007669"/>
    <property type="project" value="TreeGrafter"/>
</dbReference>
<dbReference type="Gene3D" id="1.25.50.20">
    <property type="match status" value="1"/>
</dbReference>
<feature type="domain" description="ERAP1-like C-terminal" evidence="13">
    <location>
        <begin position="550"/>
        <end position="759"/>
    </location>
</feature>
<dbReference type="InterPro" id="IPR034016">
    <property type="entry name" value="M1_APN-typ"/>
</dbReference>
<dbReference type="PRINTS" id="PR00756">
    <property type="entry name" value="ALADIPTASE"/>
</dbReference>
<evidence type="ECO:0000259" key="14">
    <source>
        <dbReference type="Pfam" id="PF17900"/>
    </source>
</evidence>
<feature type="binding site" evidence="9">
    <location>
        <position position="352"/>
    </location>
    <ligand>
        <name>Zn(2+)</name>
        <dbReference type="ChEBI" id="CHEBI:29105"/>
        <note>catalytic</note>
    </ligand>
</feature>
<dbReference type="InterPro" id="IPR042097">
    <property type="entry name" value="Aminopeptidase_N-like_N_sf"/>
</dbReference>
<feature type="binding site" evidence="9">
    <location>
        <position position="333"/>
    </location>
    <ligand>
        <name>Zn(2+)</name>
        <dbReference type="ChEBI" id="CHEBI:29105"/>
        <note>catalytic</note>
    </ligand>
</feature>
<dbReference type="SUPFAM" id="SSF55486">
    <property type="entry name" value="Metalloproteases ('zincins'), catalytic domain"/>
    <property type="match status" value="1"/>
</dbReference>
<dbReference type="GO" id="GO:0042277">
    <property type="term" value="F:peptide binding"/>
    <property type="evidence" value="ECO:0007669"/>
    <property type="project" value="TreeGrafter"/>
</dbReference>
<dbReference type="Proteomes" id="UP000559256">
    <property type="component" value="Unassembled WGS sequence"/>
</dbReference>
<dbReference type="GO" id="GO:0070006">
    <property type="term" value="F:metalloaminopeptidase activity"/>
    <property type="evidence" value="ECO:0007669"/>
    <property type="project" value="TreeGrafter"/>
</dbReference>
<feature type="domain" description="Aminopeptidase N-like N-terminal" evidence="14">
    <location>
        <begin position="17"/>
        <end position="219"/>
    </location>
</feature>
<evidence type="ECO:0000259" key="13">
    <source>
        <dbReference type="Pfam" id="PF11838"/>
    </source>
</evidence>
<comment type="cofactor">
    <cofactor evidence="9 11">
        <name>Zn(2+)</name>
        <dbReference type="ChEBI" id="CHEBI:29105"/>
    </cofactor>
    <text evidence="9 11">Binds 1 zinc ion per subunit.</text>
</comment>
<evidence type="ECO:0000256" key="3">
    <source>
        <dbReference type="ARBA" id="ARBA00022670"/>
    </source>
</evidence>
<evidence type="ECO:0000256" key="4">
    <source>
        <dbReference type="ARBA" id="ARBA00022723"/>
    </source>
</evidence>
<accession>A0A8H5LTZ4</accession>
<dbReference type="PANTHER" id="PTHR11533">
    <property type="entry name" value="PROTEASE M1 ZINC METALLOPROTEASE"/>
    <property type="match status" value="1"/>
</dbReference>
<dbReference type="Pfam" id="PF11838">
    <property type="entry name" value="ERAP1_C"/>
    <property type="match status" value="1"/>
</dbReference>
<evidence type="ECO:0000256" key="1">
    <source>
        <dbReference type="ARBA" id="ARBA00010136"/>
    </source>
</evidence>
<dbReference type="InterPro" id="IPR024571">
    <property type="entry name" value="ERAP1-like_C_dom"/>
</dbReference>
<organism evidence="15 16">
    <name type="scientific">Tetrapyrgos nigripes</name>
    <dbReference type="NCBI Taxonomy" id="182062"/>
    <lineage>
        <taxon>Eukaryota</taxon>
        <taxon>Fungi</taxon>
        <taxon>Dikarya</taxon>
        <taxon>Basidiomycota</taxon>
        <taxon>Agaricomycotina</taxon>
        <taxon>Agaricomycetes</taxon>
        <taxon>Agaricomycetidae</taxon>
        <taxon>Agaricales</taxon>
        <taxon>Marasmiineae</taxon>
        <taxon>Marasmiaceae</taxon>
        <taxon>Tetrapyrgos</taxon>
    </lineage>
</organism>
<comment type="similarity">
    <text evidence="1 11">Belongs to the peptidase M1 family.</text>
</comment>
<protein>
    <recommendedName>
        <fullName evidence="11">Aminopeptidase</fullName>
        <ecNumber evidence="11">3.4.11.-</ecNumber>
    </recommendedName>
</protein>
<evidence type="ECO:0000256" key="10">
    <source>
        <dbReference type="PIRSR" id="PIRSR634016-4"/>
    </source>
</evidence>
<dbReference type="InterPro" id="IPR045357">
    <property type="entry name" value="Aminopeptidase_N-like_N"/>
</dbReference>
<dbReference type="OrthoDB" id="10031169at2759"/>
<dbReference type="SUPFAM" id="SSF63737">
    <property type="entry name" value="Leukotriene A4 hydrolase N-terminal domain"/>
    <property type="match status" value="1"/>
</dbReference>
<feature type="domain" description="Peptidase M1 membrane alanine aminopeptidase" evidence="12">
    <location>
        <begin position="259"/>
        <end position="472"/>
    </location>
</feature>
<evidence type="ECO:0000256" key="9">
    <source>
        <dbReference type="PIRSR" id="PIRSR634016-3"/>
    </source>
</evidence>
<dbReference type="GO" id="GO:0005737">
    <property type="term" value="C:cytoplasm"/>
    <property type="evidence" value="ECO:0007669"/>
    <property type="project" value="TreeGrafter"/>
</dbReference>
<dbReference type="GO" id="GO:0008270">
    <property type="term" value="F:zinc ion binding"/>
    <property type="evidence" value="ECO:0007669"/>
    <property type="project" value="UniProtKB-UniRule"/>
</dbReference>
<proteinExistence type="inferred from homology"/>
<dbReference type="EMBL" id="JAACJM010000013">
    <property type="protein sequence ID" value="KAF5369309.1"/>
    <property type="molecule type" value="Genomic_DNA"/>
</dbReference>
<evidence type="ECO:0000256" key="8">
    <source>
        <dbReference type="PIRSR" id="PIRSR634016-1"/>
    </source>
</evidence>
<evidence type="ECO:0000256" key="2">
    <source>
        <dbReference type="ARBA" id="ARBA00022438"/>
    </source>
</evidence>
<feature type="active site" description="Proton acceptor" evidence="8">
    <location>
        <position position="330"/>
    </location>
</feature>
<sequence length="763" mass="86085">MSLEDSASKFRLPTNVKPFHYDLTIRTDLDRFEFDGTVKIHLDVKEPTSKIVLNSDGLQLDNVYIRSDSSNEDHTPSDCSVNEKDKRVTFTFPATFEAGSKLELGIRFAGELKDGVIGYFKSSYEKDGQKKYYSLTQFEAAFARRAFPCWDEPALKATFDITLVSKADTVNLSNSAVISEETFSDESQSHASLKQAFPLLDNHWKITKFQTTPIMSSYIVAFANGPFEFTETTVHLTVSNKTVPLRVYATADIIHQTQFALDVTAKVLPLYEKFFDVPYPLPKLDTLAADLVGAMENWGLIIGHTSMMLLDPKKADMASKKRVATGQSHEIAHMWFGNITTMEWWDYLYLNEGFATLMGEVIAIEHSRSSDQIHHSSTDTWTALWRSIVNCLHIPSKLLVPAQIAFIFDALSYSKAASVLRMLSAYVGKERFLKGVSLYLKDNMYGNTVTNDLWKGIAAATGFDVPKLMDSWIKKTGFPVVTVTETSTGIRVRQDRFLETGIAEEKDNKTLWSIPLNILTQDANGKPVVDRTTLLETREQYFPLDTSKTFKLNAGTNGIYRVLYISERLSKIAQEILKSDSCFTLEDKLGLVKDCMALSKAALMRLSSALNLIDAMRQEEEYLVWSTISKSLDDISSIWKDRTEIHELLDEFCRSLFKPIVKKLGYDYSANDSIDITQLRTTAISHCAVAKDTDVVNELRRRFDHYMKTGDDSKIPADLESATYRVAVEYGGRDEYNAVKDIFQKSPTPSAKIGAMYDMALEH</sequence>
<keyword evidence="6 9" id="KW-0862">Zinc</keyword>
<dbReference type="CDD" id="cd09601">
    <property type="entry name" value="M1_APN-Q_like"/>
    <property type="match status" value="1"/>
</dbReference>
<reference evidence="15 16" key="1">
    <citation type="journal article" date="2020" name="ISME J.">
        <title>Uncovering the hidden diversity of litter-decomposition mechanisms in mushroom-forming fungi.</title>
        <authorList>
            <person name="Floudas D."/>
            <person name="Bentzer J."/>
            <person name="Ahren D."/>
            <person name="Johansson T."/>
            <person name="Persson P."/>
            <person name="Tunlid A."/>
        </authorList>
    </citation>
    <scope>NUCLEOTIDE SEQUENCE [LARGE SCALE GENOMIC DNA]</scope>
    <source>
        <strain evidence="15 16">CBS 291.85</strain>
    </source>
</reference>
<dbReference type="Gene3D" id="2.60.40.1910">
    <property type="match status" value="1"/>
</dbReference>
<dbReference type="FunFam" id="1.10.390.10:FF:000006">
    <property type="entry name" value="Puromycin-sensitive aminopeptidase"/>
    <property type="match status" value="1"/>
</dbReference>
<dbReference type="Pfam" id="PF17900">
    <property type="entry name" value="Peptidase_M1_N"/>
    <property type="match status" value="1"/>
</dbReference>
<feature type="site" description="Transition state stabilizer" evidence="10">
    <location>
        <position position="413"/>
    </location>
</feature>
<comment type="caution">
    <text evidence="15">The sequence shown here is derived from an EMBL/GenBank/DDBJ whole genome shotgun (WGS) entry which is preliminary data.</text>
</comment>
<evidence type="ECO:0000313" key="15">
    <source>
        <dbReference type="EMBL" id="KAF5369309.1"/>
    </source>
</evidence>
<dbReference type="AlphaFoldDB" id="A0A8H5LTZ4"/>
<dbReference type="InterPro" id="IPR027268">
    <property type="entry name" value="Peptidase_M4/M1_CTD_sf"/>
</dbReference>
<keyword evidence="5 11" id="KW-0378">Hydrolase</keyword>
<dbReference type="InterPro" id="IPR050344">
    <property type="entry name" value="Peptidase_M1_aminopeptidases"/>
</dbReference>
<dbReference type="EC" id="3.4.11.-" evidence="11"/>
<evidence type="ECO:0000256" key="5">
    <source>
        <dbReference type="ARBA" id="ARBA00022801"/>
    </source>
</evidence>
<gene>
    <name evidence="15" type="ORF">D9758_002816</name>
</gene>
<dbReference type="GO" id="GO:0005615">
    <property type="term" value="C:extracellular space"/>
    <property type="evidence" value="ECO:0007669"/>
    <property type="project" value="TreeGrafter"/>
</dbReference>
<evidence type="ECO:0000256" key="6">
    <source>
        <dbReference type="ARBA" id="ARBA00022833"/>
    </source>
</evidence>
<evidence type="ECO:0000256" key="11">
    <source>
        <dbReference type="RuleBase" id="RU364040"/>
    </source>
</evidence>
<dbReference type="FunFam" id="2.60.40.1730:FF:000002">
    <property type="entry name" value="Aminopeptidase"/>
    <property type="match status" value="1"/>
</dbReference>
<dbReference type="InterPro" id="IPR001930">
    <property type="entry name" value="Peptidase_M1"/>
</dbReference>
<keyword evidence="2 11" id="KW-0031">Aminopeptidase</keyword>
<name>A0A8H5LTZ4_9AGAR</name>
<dbReference type="Pfam" id="PF01433">
    <property type="entry name" value="Peptidase_M1"/>
    <property type="match status" value="1"/>
</dbReference>
<dbReference type="PANTHER" id="PTHR11533:SF174">
    <property type="entry name" value="PUROMYCIN-SENSITIVE AMINOPEPTIDASE-RELATED"/>
    <property type="match status" value="1"/>
</dbReference>
<evidence type="ECO:0000313" key="16">
    <source>
        <dbReference type="Proteomes" id="UP000559256"/>
    </source>
</evidence>
<keyword evidence="7 11" id="KW-0482">Metalloprotease</keyword>
<evidence type="ECO:0000256" key="7">
    <source>
        <dbReference type="ARBA" id="ARBA00023049"/>
    </source>
</evidence>
<keyword evidence="3 11" id="KW-0645">Protease</keyword>
<keyword evidence="4 9" id="KW-0479">Metal-binding</keyword>
<keyword evidence="16" id="KW-1185">Reference proteome</keyword>
<dbReference type="InterPro" id="IPR014782">
    <property type="entry name" value="Peptidase_M1_dom"/>
</dbReference>
<dbReference type="Gene3D" id="2.60.40.1730">
    <property type="entry name" value="tricorn interacting facor f3 domain"/>
    <property type="match status" value="1"/>
</dbReference>
<evidence type="ECO:0000259" key="12">
    <source>
        <dbReference type="Pfam" id="PF01433"/>
    </source>
</evidence>
<dbReference type="GO" id="GO:0016020">
    <property type="term" value="C:membrane"/>
    <property type="evidence" value="ECO:0007669"/>
    <property type="project" value="TreeGrafter"/>
</dbReference>